<reference evidence="2" key="1">
    <citation type="journal article" date="2020" name="Nature">
        <title>Giant virus diversity and host interactions through global metagenomics.</title>
        <authorList>
            <person name="Schulz F."/>
            <person name="Roux S."/>
            <person name="Paez-Espino D."/>
            <person name="Jungbluth S."/>
            <person name="Walsh D.A."/>
            <person name="Denef V.J."/>
            <person name="McMahon K.D."/>
            <person name="Konstantinidis K.T."/>
            <person name="Eloe-Fadrosh E.A."/>
            <person name="Kyrpides N.C."/>
            <person name="Woyke T."/>
        </authorList>
    </citation>
    <scope>NUCLEOTIDE SEQUENCE</scope>
    <source>
        <strain evidence="2">GVMAG-M-3300025880-75</strain>
    </source>
</reference>
<protein>
    <submittedName>
        <fullName evidence="2">Uncharacterized protein</fullName>
    </submittedName>
</protein>
<evidence type="ECO:0000313" key="2">
    <source>
        <dbReference type="EMBL" id="QHU02250.1"/>
    </source>
</evidence>
<name>A0A6C0JBM9_9ZZZZ</name>
<proteinExistence type="predicted"/>
<dbReference type="AlphaFoldDB" id="A0A6C0JBM9"/>
<keyword evidence="1" id="KW-0812">Transmembrane</keyword>
<accession>A0A6C0JBM9</accession>
<feature type="transmembrane region" description="Helical" evidence="1">
    <location>
        <begin position="6"/>
        <end position="25"/>
    </location>
</feature>
<keyword evidence="1" id="KW-1133">Transmembrane helix</keyword>
<dbReference type="EMBL" id="MN740355">
    <property type="protein sequence ID" value="QHU02250.1"/>
    <property type="molecule type" value="Genomic_DNA"/>
</dbReference>
<sequence>MWDIIYYLAGASIVSSIGYGILYVYDRDTAEYIIQQASWNAVKVYHKTNLEFNNLKSWCNTNTVYKSDDEENEELDEIIDTVEFIGYKESDNTTYTSDILENNKYIQDTDFDLMFLKKIENDKELYKRIKEKTEVDKNIKMEKIDKQFIQIELCQNDIKTSIHKNLEGFYLTDNTLLDYVFLKWYVNKFYGLLLSDTYNLRIIDSDINMFKLDKNQSIMLNSKKKYDVKTIIN</sequence>
<organism evidence="2">
    <name type="scientific">viral metagenome</name>
    <dbReference type="NCBI Taxonomy" id="1070528"/>
    <lineage>
        <taxon>unclassified sequences</taxon>
        <taxon>metagenomes</taxon>
        <taxon>organismal metagenomes</taxon>
    </lineage>
</organism>
<evidence type="ECO:0000256" key="1">
    <source>
        <dbReference type="SAM" id="Phobius"/>
    </source>
</evidence>
<keyword evidence="1" id="KW-0472">Membrane</keyword>